<organism evidence="1 2">
    <name type="scientific">Ruminococcus flavefaciens</name>
    <dbReference type="NCBI Taxonomy" id="1265"/>
    <lineage>
        <taxon>Bacteria</taxon>
        <taxon>Bacillati</taxon>
        <taxon>Bacillota</taxon>
        <taxon>Clostridia</taxon>
        <taxon>Eubacteriales</taxon>
        <taxon>Oscillospiraceae</taxon>
        <taxon>Ruminococcus</taxon>
    </lineage>
</organism>
<dbReference type="EMBL" id="QGDI01000003">
    <property type="protein sequence ID" value="PWJ14120.1"/>
    <property type="molecule type" value="Genomic_DNA"/>
</dbReference>
<evidence type="ECO:0000313" key="1">
    <source>
        <dbReference type="EMBL" id="PWJ14120.1"/>
    </source>
</evidence>
<reference evidence="1 2" key="1">
    <citation type="submission" date="2018-05" db="EMBL/GenBank/DDBJ databases">
        <title>The Hungate 1000. A catalogue of reference genomes from the rumen microbiome.</title>
        <authorList>
            <person name="Kelly W."/>
        </authorList>
    </citation>
    <scope>NUCLEOTIDE SEQUENCE [LARGE SCALE GENOMIC DNA]</scope>
    <source>
        <strain evidence="1 2">SAb67</strain>
    </source>
</reference>
<name>A0A315Y2A9_RUMFL</name>
<sequence length="155" mass="17181">MVEKGRIIALAIACVVCLLIMMATRSCMASAIKARKESRDKTASTTREAHLIIETDADTTEYNGVPHLIEDDSEYTTEREYITVTNILGRVVETIPVTTPEEANMPTTTLSILEEYRKNSKKDDIEGAVDTEDPTAAAETTRYIEPKTDIVLVID</sequence>
<dbReference type="AlphaFoldDB" id="A0A315Y2A9"/>
<gene>
    <name evidence="1" type="ORF">IE37_01053</name>
</gene>
<protein>
    <submittedName>
        <fullName evidence="1">Uncharacterized protein</fullName>
    </submittedName>
</protein>
<evidence type="ECO:0000313" key="2">
    <source>
        <dbReference type="Proteomes" id="UP000245720"/>
    </source>
</evidence>
<accession>A0A315Y2A9</accession>
<comment type="caution">
    <text evidence="1">The sequence shown here is derived from an EMBL/GenBank/DDBJ whole genome shotgun (WGS) entry which is preliminary data.</text>
</comment>
<dbReference type="RefSeq" id="WP_109725893.1">
    <property type="nucleotide sequence ID" value="NZ_QGDI01000003.1"/>
</dbReference>
<dbReference type="Proteomes" id="UP000245720">
    <property type="component" value="Unassembled WGS sequence"/>
</dbReference>
<proteinExistence type="predicted"/>
<dbReference type="OrthoDB" id="1821821at2"/>